<keyword evidence="1" id="KW-1133">Transmembrane helix</keyword>
<dbReference type="PANTHER" id="PTHR30569:SF0">
    <property type="entry name" value="CYTOSINE PERMEASE"/>
    <property type="match status" value="1"/>
</dbReference>
<comment type="caution">
    <text evidence="2">The sequence shown here is derived from an EMBL/GenBank/DDBJ whole genome shotgun (WGS) entry which is preliminary data.</text>
</comment>
<protein>
    <submittedName>
        <fullName evidence="2">Uncharacterized protein</fullName>
    </submittedName>
</protein>
<feature type="transmembrane region" description="Helical" evidence="1">
    <location>
        <begin position="23"/>
        <end position="44"/>
    </location>
</feature>
<keyword evidence="1" id="KW-0472">Membrane</keyword>
<feature type="non-terminal residue" evidence="2">
    <location>
        <position position="70"/>
    </location>
</feature>
<keyword evidence="1" id="KW-0812">Transmembrane</keyword>
<proteinExistence type="predicted"/>
<evidence type="ECO:0000313" key="2">
    <source>
        <dbReference type="EMBL" id="MCB6520561.1"/>
    </source>
</evidence>
<feature type="transmembrane region" description="Helical" evidence="1">
    <location>
        <begin position="50"/>
        <end position="69"/>
    </location>
</feature>
<accession>A0AAP2VMR5</accession>
<gene>
    <name evidence="2" type="ORF">LI194_22560</name>
</gene>
<evidence type="ECO:0000256" key="1">
    <source>
        <dbReference type="SAM" id="Phobius"/>
    </source>
</evidence>
<evidence type="ECO:0000313" key="3">
    <source>
        <dbReference type="Proteomes" id="UP001198806"/>
    </source>
</evidence>
<organism evidence="2 3">
    <name type="scientific">Parabacteroides distasonis</name>
    <dbReference type="NCBI Taxonomy" id="823"/>
    <lineage>
        <taxon>Bacteria</taxon>
        <taxon>Pseudomonadati</taxon>
        <taxon>Bacteroidota</taxon>
        <taxon>Bacteroidia</taxon>
        <taxon>Bacteroidales</taxon>
        <taxon>Tannerellaceae</taxon>
        <taxon>Parabacteroides</taxon>
    </lineage>
</organism>
<feature type="non-terminal residue" evidence="2">
    <location>
        <position position="1"/>
    </location>
</feature>
<dbReference type="InterPro" id="IPR030191">
    <property type="entry name" value="CodB"/>
</dbReference>
<dbReference type="GO" id="GO:0015209">
    <property type="term" value="F:cytosine transmembrane transporter activity"/>
    <property type="evidence" value="ECO:0007669"/>
    <property type="project" value="InterPro"/>
</dbReference>
<dbReference type="Gene3D" id="1.10.4160.10">
    <property type="entry name" value="Hydantoin permease"/>
    <property type="match status" value="1"/>
</dbReference>
<dbReference type="EMBL" id="JAJCNI010000258">
    <property type="protein sequence ID" value="MCB6520561.1"/>
    <property type="molecule type" value="Genomic_DNA"/>
</dbReference>
<dbReference type="PANTHER" id="PTHR30569">
    <property type="entry name" value="CYTOSINE TRANSPORTER CODB"/>
    <property type="match status" value="1"/>
</dbReference>
<sequence>ETVETNSGNYERERVPEKDRKRWLSISMVWIAIGIDLSGMFMGVALSQGMAFWTAIYAVIIGSVILGILA</sequence>
<dbReference type="AlphaFoldDB" id="A0AAP2VMR5"/>
<reference evidence="2" key="1">
    <citation type="submission" date="2021-10" db="EMBL/GenBank/DDBJ databases">
        <title>Collection of gut derived symbiotic bacterial strains cultured from healthy donors.</title>
        <authorList>
            <person name="Lin H."/>
            <person name="Littmann E."/>
            <person name="Kohout C."/>
            <person name="Pamer E.G."/>
        </authorList>
    </citation>
    <scope>NUCLEOTIDE SEQUENCE</scope>
    <source>
        <strain evidence="2">DFI.2.94</strain>
    </source>
</reference>
<name>A0AAP2VMR5_PARDI</name>
<dbReference type="GO" id="GO:0005886">
    <property type="term" value="C:plasma membrane"/>
    <property type="evidence" value="ECO:0007669"/>
    <property type="project" value="TreeGrafter"/>
</dbReference>
<dbReference type="Proteomes" id="UP001198806">
    <property type="component" value="Unassembled WGS sequence"/>
</dbReference>